<name>A0A1G7YA22_9BURK</name>
<feature type="compositionally biased region" description="Low complexity" evidence="2">
    <location>
        <begin position="32"/>
        <end position="53"/>
    </location>
</feature>
<dbReference type="PANTHER" id="PTHR14218:SF15">
    <property type="entry name" value="TRIPEPTIDYL-PEPTIDASE 1"/>
    <property type="match status" value="1"/>
</dbReference>
<dbReference type="AlphaFoldDB" id="A0A1G7YA22"/>
<feature type="chain" id="PRO_5011689711" description="Peptidase S53 domain-containing protein" evidence="3">
    <location>
        <begin position="23"/>
        <end position="561"/>
    </location>
</feature>
<evidence type="ECO:0000313" key="6">
    <source>
        <dbReference type="Proteomes" id="UP000199706"/>
    </source>
</evidence>
<evidence type="ECO:0000313" key="5">
    <source>
        <dbReference type="EMBL" id="SDG92840.1"/>
    </source>
</evidence>
<dbReference type="PROSITE" id="PS51257">
    <property type="entry name" value="PROKAR_LIPOPROTEIN"/>
    <property type="match status" value="1"/>
</dbReference>
<evidence type="ECO:0000256" key="1">
    <source>
        <dbReference type="PROSITE-ProRule" id="PRU01032"/>
    </source>
</evidence>
<dbReference type="InterPro" id="IPR050819">
    <property type="entry name" value="Tripeptidyl-peptidase_I"/>
</dbReference>
<feature type="compositionally biased region" description="Pro residues" evidence="2">
    <location>
        <begin position="54"/>
        <end position="87"/>
    </location>
</feature>
<feature type="compositionally biased region" description="Low complexity" evidence="2">
    <location>
        <begin position="88"/>
        <end position="108"/>
    </location>
</feature>
<keyword evidence="1" id="KW-0378">Hydrolase</keyword>
<dbReference type="RefSeq" id="WP_176860746.1">
    <property type="nucleotide sequence ID" value="NZ_FNCJ01000006.1"/>
</dbReference>
<proteinExistence type="predicted"/>
<comment type="caution">
    <text evidence="1">Lacks conserved residue(s) required for the propagation of feature annotation.</text>
</comment>
<feature type="active site" description="Charge relay system" evidence="1">
    <location>
        <position position="289"/>
    </location>
</feature>
<evidence type="ECO:0000256" key="2">
    <source>
        <dbReference type="SAM" id="MobiDB-lite"/>
    </source>
</evidence>
<feature type="region of interest" description="Disordered" evidence="2">
    <location>
        <begin position="22"/>
        <end position="120"/>
    </location>
</feature>
<keyword evidence="3" id="KW-0732">Signal</keyword>
<organism evidence="5 6">
    <name type="scientific">Paraburkholderia phenazinium</name>
    <dbReference type="NCBI Taxonomy" id="60549"/>
    <lineage>
        <taxon>Bacteria</taxon>
        <taxon>Pseudomonadati</taxon>
        <taxon>Pseudomonadota</taxon>
        <taxon>Betaproteobacteria</taxon>
        <taxon>Burkholderiales</taxon>
        <taxon>Burkholderiaceae</taxon>
        <taxon>Paraburkholderia</taxon>
    </lineage>
</organism>
<keyword evidence="1" id="KW-0720">Serine protease</keyword>
<dbReference type="CDD" id="cd04056">
    <property type="entry name" value="Peptidases_S53"/>
    <property type="match status" value="1"/>
</dbReference>
<dbReference type="GO" id="GO:0006508">
    <property type="term" value="P:proteolysis"/>
    <property type="evidence" value="ECO:0007669"/>
    <property type="project" value="UniProtKB-KW"/>
</dbReference>
<feature type="active site" description="Charge relay system" evidence="1">
    <location>
        <position position="285"/>
    </location>
</feature>
<gene>
    <name evidence="5" type="ORF">SAMN05216466_10685</name>
</gene>
<dbReference type="GO" id="GO:0008240">
    <property type="term" value="F:tripeptidyl-peptidase activity"/>
    <property type="evidence" value="ECO:0007669"/>
    <property type="project" value="TreeGrafter"/>
</dbReference>
<dbReference type="PROSITE" id="PS51695">
    <property type="entry name" value="SEDOLISIN"/>
    <property type="match status" value="1"/>
</dbReference>
<dbReference type="GO" id="GO:0004252">
    <property type="term" value="F:serine-type endopeptidase activity"/>
    <property type="evidence" value="ECO:0007669"/>
    <property type="project" value="UniProtKB-UniRule"/>
</dbReference>
<feature type="signal peptide" evidence="3">
    <location>
        <begin position="1"/>
        <end position="22"/>
    </location>
</feature>
<feature type="active site" description="Charge relay system" evidence="1">
    <location>
        <position position="473"/>
    </location>
</feature>
<feature type="domain" description="Peptidase S53" evidence="4">
    <location>
        <begin position="208"/>
        <end position="561"/>
    </location>
</feature>
<dbReference type="SUPFAM" id="SSF52743">
    <property type="entry name" value="Subtilisin-like"/>
    <property type="match status" value="1"/>
</dbReference>
<reference evidence="5 6" key="1">
    <citation type="submission" date="2016-10" db="EMBL/GenBank/DDBJ databases">
        <authorList>
            <person name="de Groot N.N."/>
        </authorList>
    </citation>
    <scope>NUCLEOTIDE SEQUENCE [LARGE SCALE GENOMIC DNA]</scope>
    <source>
        <strain evidence="5 6">LMG 2247</strain>
    </source>
</reference>
<dbReference type="InterPro" id="IPR036852">
    <property type="entry name" value="Peptidase_S8/S53_dom_sf"/>
</dbReference>
<dbReference type="EMBL" id="FNCJ01000006">
    <property type="protein sequence ID" value="SDG92840.1"/>
    <property type="molecule type" value="Genomic_DNA"/>
</dbReference>
<protein>
    <recommendedName>
        <fullName evidence="4">Peptidase S53 domain-containing protein</fullName>
    </recommendedName>
</protein>
<keyword evidence="1" id="KW-0645">Protease</keyword>
<dbReference type="Proteomes" id="UP000199706">
    <property type="component" value="Unassembled WGS sequence"/>
</dbReference>
<evidence type="ECO:0000256" key="3">
    <source>
        <dbReference type="SAM" id="SignalP"/>
    </source>
</evidence>
<sequence>MFSKLAANLAAGLVVVSLTACGGGGGGSKPAPSNNNPTSTPVDVPVPASSPVADPTPTPTPAPTPTPTPTPTPPADPITDPTPPTAPSGPSSPSAPSDPSAPSGPTSSNPAPSPSITPYTAPGYAPPSFCNGVTTTQTNPSGIGVPSALVATPAIRWKALGNAPTPSMLRSVKANRFMRQGTGFQPQVVQNAVVAKGQGVTGTGIGGTLSPTDVLTHYNVPAGLNGAGQTIVIVDGPSSGDISSDLATFDTFYNLPSCTTSNGCLTLTNLGTGVTPPANDDWVLEVSMDVEWVHAIAPQAKIVLIQTGSAALSDLWAALAQAVNVPGVTAVSMSWSAPEFQTEVCPAFDGFFQAHPQIAFFAAAGDDGNTGTNQGYPAASPYVTGVGGTTMNSLANPSSGSLDTVWSSGGGGTSLDEAMPLFQTTFMQTTNDPVLSLNSTQRGIPDVAFNADVDNSPIGIVMKGGWYGAGGSSEGAPAWAAITAGLAQAQGASGGNLQSTLIQNSGLNGLLYQVALFQSSASGFYPVTAGSDGTCNVCSAGPGYDEATGLGVPNVANLLGY</sequence>
<accession>A0A1G7YA22</accession>
<dbReference type="Gene3D" id="3.40.50.200">
    <property type="entry name" value="Peptidase S8/S53 domain"/>
    <property type="match status" value="1"/>
</dbReference>
<evidence type="ECO:0000259" key="4">
    <source>
        <dbReference type="PROSITE" id="PS51695"/>
    </source>
</evidence>
<dbReference type="PANTHER" id="PTHR14218">
    <property type="entry name" value="PROTEASE S8 TRIPEPTIDYL PEPTIDASE I CLN2"/>
    <property type="match status" value="1"/>
</dbReference>
<dbReference type="InterPro" id="IPR030400">
    <property type="entry name" value="Sedolisin_dom"/>
</dbReference>